<dbReference type="Proteomes" id="UP000624279">
    <property type="component" value="Unassembled WGS sequence"/>
</dbReference>
<dbReference type="RefSeq" id="WP_186942001.1">
    <property type="nucleotide sequence ID" value="NZ_JACOGA010000008.1"/>
</dbReference>
<comment type="caution">
    <text evidence="1">The sequence shown here is derived from an EMBL/GenBank/DDBJ whole genome shotgun (WGS) entry which is preliminary data.</text>
</comment>
<dbReference type="NCBIfam" id="TIGR02574">
    <property type="entry name" value="stabl_TIGR02574"/>
    <property type="match status" value="1"/>
</dbReference>
<evidence type="ECO:0000313" key="2">
    <source>
        <dbReference type="Proteomes" id="UP000624279"/>
    </source>
</evidence>
<dbReference type="InterPro" id="IPR013406">
    <property type="entry name" value="CHP02574_addiction_mod"/>
</dbReference>
<dbReference type="EMBL" id="JACOGA010000008">
    <property type="protein sequence ID" value="MBC3873978.1"/>
    <property type="molecule type" value="Genomic_DNA"/>
</dbReference>
<organism evidence="1 2">
    <name type="scientific">Undibacterium flavidum</name>
    <dbReference type="NCBI Taxonomy" id="2762297"/>
    <lineage>
        <taxon>Bacteria</taxon>
        <taxon>Pseudomonadati</taxon>
        <taxon>Pseudomonadota</taxon>
        <taxon>Betaproteobacteria</taxon>
        <taxon>Burkholderiales</taxon>
        <taxon>Oxalobacteraceae</taxon>
        <taxon>Undibacterium</taxon>
    </lineage>
</organism>
<name>A0ABR6YBF4_9BURK</name>
<protein>
    <submittedName>
        <fullName evidence="1">Addiction module protein</fullName>
    </submittedName>
</protein>
<reference evidence="1 2" key="1">
    <citation type="submission" date="2020-08" db="EMBL/GenBank/DDBJ databases">
        <title>Novel species isolated from subtropical streams in China.</title>
        <authorList>
            <person name="Lu H."/>
        </authorList>
    </citation>
    <scope>NUCLEOTIDE SEQUENCE [LARGE SCALE GENOMIC DNA]</scope>
    <source>
        <strain evidence="1 2">LX15W</strain>
    </source>
</reference>
<evidence type="ECO:0000313" key="1">
    <source>
        <dbReference type="EMBL" id="MBC3873978.1"/>
    </source>
</evidence>
<gene>
    <name evidence="1" type="ORF">H8K55_10275</name>
</gene>
<accession>A0ABR6YBF4</accession>
<dbReference type="Pfam" id="PF09720">
    <property type="entry name" value="Unstab_antitox"/>
    <property type="match status" value="1"/>
</dbReference>
<sequence length="74" mass="8175">MSLPVEILEAEVLQLPPAERAHLVERLIASLDVDPDVEEAWAAEVERRLLQIESGEAVILSGAETLARLKAEFQ</sequence>
<proteinExistence type="predicted"/>
<keyword evidence="2" id="KW-1185">Reference proteome</keyword>